<evidence type="ECO:0000313" key="2">
    <source>
        <dbReference type="Proteomes" id="UP000507245"/>
    </source>
</evidence>
<keyword evidence="2" id="KW-1185">Reference proteome</keyword>
<name>A0A6J5XK74_PRUAR</name>
<proteinExistence type="predicted"/>
<evidence type="ECO:0000313" key="1">
    <source>
        <dbReference type="EMBL" id="CAB4314139.1"/>
    </source>
</evidence>
<reference evidence="2" key="1">
    <citation type="journal article" date="2020" name="Genome Biol.">
        <title>Gamete binning: chromosome-level and haplotype-resolved genome assembly enabled by high-throughput single-cell sequencing of gamete genomes.</title>
        <authorList>
            <person name="Campoy J.A."/>
            <person name="Sun H."/>
            <person name="Goel M."/>
            <person name="Jiao W.-B."/>
            <person name="Folz-Donahue K."/>
            <person name="Wang N."/>
            <person name="Rubio M."/>
            <person name="Liu C."/>
            <person name="Kukat C."/>
            <person name="Ruiz D."/>
            <person name="Huettel B."/>
            <person name="Schneeberger K."/>
        </authorList>
    </citation>
    <scope>NUCLEOTIDE SEQUENCE [LARGE SCALE GENOMIC DNA]</scope>
    <source>
        <strain evidence="2">cv. Rojo Pasion</strain>
    </source>
</reference>
<protein>
    <submittedName>
        <fullName evidence="1">Uncharacterized protein</fullName>
    </submittedName>
</protein>
<sequence>MDQGIPALNDFSKALHALECLAADPSLSSKFECFFFIFFLLPFKCCPFSGKFLDPPLPIHAYFEG</sequence>
<dbReference type="AlphaFoldDB" id="A0A6J5XK74"/>
<dbReference type="Proteomes" id="UP000507245">
    <property type="component" value="Unassembled WGS sequence"/>
</dbReference>
<accession>A0A6J5XK74</accession>
<gene>
    <name evidence="1" type="ORF">ORAREDHAP_LOCUS38335</name>
</gene>
<dbReference type="EMBL" id="CAEKKB010000006">
    <property type="protein sequence ID" value="CAB4314139.1"/>
    <property type="molecule type" value="Genomic_DNA"/>
</dbReference>
<organism evidence="1 2">
    <name type="scientific">Prunus armeniaca</name>
    <name type="common">Apricot</name>
    <name type="synonym">Armeniaca vulgaris</name>
    <dbReference type="NCBI Taxonomy" id="36596"/>
    <lineage>
        <taxon>Eukaryota</taxon>
        <taxon>Viridiplantae</taxon>
        <taxon>Streptophyta</taxon>
        <taxon>Embryophyta</taxon>
        <taxon>Tracheophyta</taxon>
        <taxon>Spermatophyta</taxon>
        <taxon>Magnoliopsida</taxon>
        <taxon>eudicotyledons</taxon>
        <taxon>Gunneridae</taxon>
        <taxon>Pentapetalae</taxon>
        <taxon>rosids</taxon>
        <taxon>fabids</taxon>
        <taxon>Rosales</taxon>
        <taxon>Rosaceae</taxon>
        <taxon>Amygdaloideae</taxon>
        <taxon>Amygdaleae</taxon>
        <taxon>Prunus</taxon>
    </lineage>
</organism>